<dbReference type="AlphaFoldDB" id="A0A5B9R9P9"/>
<dbReference type="SUPFAM" id="SSF117130">
    <property type="entry name" value="CsrA-like"/>
    <property type="match status" value="1"/>
</dbReference>
<keyword evidence="6" id="KW-1185">Reference proteome</keyword>
<keyword evidence="4" id="KW-1005">Bacterial flagellum biogenesis</keyword>
<evidence type="ECO:0000256" key="2">
    <source>
        <dbReference type="ARBA" id="ARBA00022845"/>
    </source>
</evidence>
<sequence length="57" mass="6148">MLILSRKLGETIQVGSNVVIKVTAVKGGRVQIGIDAPQEVAIRRGDLAPLERPRAEK</sequence>
<gene>
    <name evidence="4" type="primary">csrA</name>
    <name evidence="5" type="ORF">UC8_56240</name>
</gene>
<dbReference type="GO" id="GO:0006402">
    <property type="term" value="P:mRNA catabolic process"/>
    <property type="evidence" value="ECO:0007669"/>
    <property type="project" value="InterPro"/>
</dbReference>
<dbReference type="GO" id="GO:0048027">
    <property type="term" value="F:mRNA 5'-UTR binding"/>
    <property type="evidence" value="ECO:0007669"/>
    <property type="project" value="UniProtKB-UniRule"/>
</dbReference>
<evidence type="ECO:0000256" key="4">
    <source>
        <dbReference type="HAMAP-Rule" id="MF_00167"/>
    </source>
</evidence>
<evidence type="ECO:0000313" key="6">
    <source>
        <dbReference type="Proteomes" id="UP000325286"/>
    </source>
</evidence>
<name>A0A5B9R9P9_9BACT</name>
<dbReference type="HAMAP" id="MF_00167">
    <property type="entry name" value="CsrA"/>
    <property type="match status" value="1"/>
</dbReference>
<proteinExistence type="inferred from homology"/>
<keyword evidence="3 4" id="KW-0694">RNA-binding</keyword>
<comment type="similarity">
    <text evidence="4">Belongs to the CsrA/RsmA family.</text>
</comment>
<dbReference type="GO" id="GO:0045947">
    <property type="term" value="P:negative regulation of translational initiation"/>
    <property type="evidence" value="ECO:0007669"/>
    <property type="project" value="UniProtKB-UniRule"/>
</dbReference>
<dbReference type="OrthoDB" id="289081at2"/>
<dbReference type="GO" id="GO:1902208">
    <property type="term" value="P:regulation of bacterial-type flagellum assembly"/>
    <property type="evidence" value="ECO:0007669"/>
    <property type="project" value="UniProtKB-UniRule"/>
</dbReference>
<evidence type="ECO:0000313" key="5">
    <source>
        <dbReference type="EMBL" id="QEG43573.1"/>
    </source>
</evidence>
<reference evidence="5 6" key="1">
    <citation type="submission" date="2019-08" db="EMBL/GenBank/DDBJ databases">
        <title>Deep-cultivation of Planctomycetes and their phenomic and genomic characterization uncovers novel biology.</title>
        <authorList>
            <person name="Wiegand S."/>
            <person name="Jogler M."/>
            <person name="Boedeker C."/>
            <person name="Pinto D."/>
            <person name="Vollmers J."/>
            <person name="Rivas-Marin E."/>
            <person name="Kohn T."/>
            <person name="Peeters S.H."/>
            <person name="Heuer A."/>
            <person name="Rast P."/>
            <person name="Oberbeckmann S."/>
            <person name="Bunk B."/>
            <person name="Jeske O."/>
            <person name="Meyerdierks A."/>
            <person name="Storesund J.E."/>
            <person name="Kallscheuer N."/>
            <person name="Luecker S."/>
            <person name="Lage O.M."/>
            <person name="Pohl T."/>
            <person name="Merkel B.J."/>
            <person name="Hornburger P."/>
            <person name="Mueller R.-W."/>
            <person name="Bruemmer F."/>
            <person name="Labrenz M."/>
            <person name="Spormann A.M."/>
            <person name="Op den Camp H."/>
            <person name="Overmann J."/>
            <person name="Amann R."/>
            <person name="Jetten M.S.M."/>
            <person name="Mascher T."/>
            <person name="Medema M.H."/>
            <person name="Devos D.P."/>
            <person name="Kaster A.-K."/>
            <person name="Ovreas L."/>
            <person name="Rohde M."/>
            <person name="Galperin M.Y."/>
            <person name="Jogler C."/>
        </authorList>
    </citation>
    <scope>NUCLEOTIDE SEQUENCE [LARGE SCALE GENOMIC DNA]</scope>
    <source>
        <strain evidence="5 6">UC8</strain>
    </source>
</reference>
<evidence type="ECO:0000256" key="3">
    <source>
        <dbReference type="ARBA" id="ARBA00022884"/>
    </source>
</evidence>
<keyword evidence="1 4" id="KW-0963">Cytoplasm</keyword>
<dbReference type="InterPro" id="IPR036107">
    <property type="entry name" value="CsrA_sf"/>
</dbReference>
<dbReference type="InterPro" id="IPR003751">
    <property type="entry name" value="CsrA"/>
</dbReference>
<dbReference type="Gene3D" id="2.60.40.4380">
    <property type="entry name" value="Translational regulator CsrA"/>
    <property type="match status" value="1"/>
</dbReference>
<dbReference type="GO" id="GO:0044781">
    <property type="term" value="P:bacterial-type flagellum organization"/>
    <property type="evidence" value="ECO:0007669"/>
    <property type="project" value="UniProtKB-KW"/>
</dbReference>
<evidence type="ECO:0000256" key="1">
    <source>
        <dbReference type="ARBA" id="ARBA00022490"/>
    </source>
</evidence>
<keyword evidence="4" id="KW-0678">Repressor</keyword>
<dbReference type="RefSeq" id="WP_084426357.1">
    <property type="nucleotide sequence ID" value="NZ_CP042914.1"/>
</dbReference>
<accession>A0A5B9R9P9</accession>
<dbReference type="Proteomes" id="UP000325286">
    <property type="component" value="Chromosome"/>
</dbReference>
<comment type="subcellular location">
    <subcellularLocation>
        <location evidence="4">Cytoplasm</location>
    </subcellularLocation>
</comment>
<dbReference type="GO" id="GO:0006109">
    <property type="term" value="P:regulation of carbohydrate metabolic process"/>
    <property type="evidence" value="ECO:0007669"/>
    <property type="project" value="InterPro"/>
</dbReference>
<dbReference type="GO" id="GO:0005829">
    <property type="term" value="C:cytosol"/>
    <property type="evidence" value="ECO:0007669"/>
    <property type="project" value="TreeGrafter"/>
</dbReference>
<comment type="subunit">
    <text evidence="4">Homodimer; the beta-strands of each monomer intercalate to form a hydrophobic core, while the alpha-helices form wings that extend away from the core.</text>
</comment>
<dbReference type="PANTHER" id="PTHR34984">
    <property type="entry name" value="CARBON STORAGE REGULATOR"/>
    <property type="match status" value="1"/>
</dbReference>
<dbReference type="EMBL" id="CP042914">
    <property type="protein sequence ID" value="QEG43573.1"/>
    <property type="molecule type" value="Genomic_DNA"/>
</dbReference>
<dbReference type="KEGG" id="rul:UC8_56240"/>
<organism evidence="5 6">
    <name type="scientific">Roseimaritima ulvae</name>
    <dbReference type="NCBI Taxonomy" id="980254"/>
    <lineage>
        <taxon>Bacteria</taxon>
        <taxon>Pseudomonadati</taxon>
        <taxon>Planctomycetota</taxon>
        <taxon>Planctomycetia</taxon>
        <taxon>Pirellulales</taxon>
        <taxon>Pirellulaceae</taxon>
        <taxon>Roseimaritima</taxon>
    </lineage>
</organism>
<dbReference type="Pfam" id="PF02599">
    <property type="entry name" value="CsrA"/>
    <property type="match status" value="1"/>
</dbReference>
<protein>
    <recommendedName>
        <fullName evidence="4">Translational regulator CsrA</fullName>
    </recommendedName>
</protein>
<dbReference type="PANTHER" id="PTHR34984:SF1">
    <property type="entry name" value="CARBON STORAGE REGULATOR"/>
    <property type="match status" value="1"/>
</dbReference>
<comment type="function">
    <text evidence="4">A translational regulator that binds mRNA to regulate translation initiation and/or mRNA stability. Usually binds in the 5'-UTR at or near the Shine-Dalgarno sequence preventing ribosome-binding, thus repressing translation. Its main target seems to be the major flagellin gene, while its function is anatagonized by FliW.</text>
</comment>
<keyword evidence="2 4" id="KW-0810">Translation regulation</keyword>